<dbReference type="InterPro" id="IPR041698">
    <property type="entry name" value="Methyltransf_25"/>
</dbReference>
<dbReference type="Proteomes" id="UP001500751">
    <property type="component" value="Unassembled WGS sequence"/>
</dbReference>
<protein>
    <submittedName>
        <fullName evidence="4">Class I SAM-dependent methyltransferase</fullName>
    </submittedName>
</protein>
<dbReference type="PANTHER" id="PTHR43861:SF1">
    <property type="entry name" value="TRANS-ACONITATE 2-METHYLTRANSFERASE"/>
    <property type="match status" value="1"/>
</dbReference>
<dbReference type="InterPro" id="IPR029063">
    <property type="entry name" value="SAM-dependent_MTases_sf"/>
</dbReference>
<keyword evidence="2" id="KW-0808">Transferase</keyword>
<dbReference type="Pfam" id="PF13649">
    <property type="entry name" value="Methyltransf_25"/>
    <property type="match status" value="1"/>
</dbReference>
<evidence type="ECO:0000256" key="1">
    <source>
        <dbReference type="ARBA" id="ARBA00022603"/>
    </source>
</evidence>
<evidence type="ECO:0000313" key="4">
    <source>
        <dbReference type="EMBL" id="GAA2052793.1"/>
    </source>
</evidence>
<dbReference type="RefSeq" id="WP_344670037.1">
    <property type="nucleotide sequence ID" value="NZ_BAAAQN010000055.1"/>
</dbReference>
<keyword evidence="5" id="KW-1185">Reference proteome</keyword>
<dbReference type="EMBL" id="BAAAQN010000055">
    <property type="protein sequence ID" value="GAA2052793.1"/>
    <property type="molecule type" value="Genomic_DNA"/>
</dbReference>
<proteinExistence type="predicted"/>
<sequence length="263" mass="28439">MSADADELTDADLALVYDMENPWDRRGFPQDRFFSDAVAAADSVLDVGCGTGSMLHVARAEGHTGRLTGVDPDPAMLGRARRRTGLGPGLEPGSGPGPEIEWVAGTAAELAYDAEFDLATMASNAFQCLADPDELRDSLTAIRRALRPGGAFVFGTRHLQARAWEQWNPANAGTLTLPDGREIRGWHQVERVEGALVTFTETAARPDGTPLRVSRTTLRFHTPETLNPLLAAAGFTVEAQFGDWDRGPLTDRSREIATIARAR</sequence>
<evidence type="ECO:0000313" key="5">
    <source>
        <dbReference type="Proteomes" id="UP001500751"/>
    </source>
</evidence>
<dbReference type="GO" id="GO:0032259">
    <property type="term" value="P:methylation"/>
    <property type="evidence" value="ECO:0007669"/>
    <property type="project" value="UniProtKB-KW"/>
</dbReference>
<dbReference type="CDD" id="cd02440">
    <property type="entry name" value="AdoMet_MTases"/>
    <property type="match status" value="1"/>
</dbReference>
<organism evidence="4 5">
    <name type="scientific">Catenulispora yoronensis</name>
    <dbReference type="NCBI Taxonomy" id="450799"/>
    <lineage>
        <taxon>Bacteria</taxon>
        <taxon>Bacillati</taxon>
        <taxon>Actinomycetota</taxon>
        <taxon>Actinomycetes</taxon>
        <taxon>Catenulisporales</taxon>
        <taxon>Catenulisporaceae</taxon>
        <taxon>Catenulispora</taxon>
    </lineage>
</organism>
<evidence type="ECO:0000256" key="2">
    <source>
        <dbReference type="ARBA" id="ARBA00022679"/>
    </source>
</evidence>
<evidence type="ECO:0000259" key="3">
    <source>
        <dbReference type="Pfam" id="PF13649"/>
    </source>
</evidence>
<feature type="domain" description="Methyltransferase" evidence="3">
    <location>
        <begin position="44"/>
        <end position="150"/>
    </location>
</feature>
<name>A0ABN2V734_9ACTN</name>
<accession>A0ABN2V734</accession>
<dbReference type="Gene3D" id="3.40.50.150">
    <property type="entry name" value="Vaccinia Virus protein VP39"/>
    <property type="match status" value="1"/>
</dbReference>
<dbReference type="GO" id="GO:0008168">
    <property type="term" value="F:methyltransferase activity"/>
    <property type="evidence" value="ECO:0007669"/>
    <property type="project" value="UniProtKB-KW"/>
</dbReference>
<dbReference type="SUPFAM" id="SSF53335">
    <property type="entry name" value="S-adenosyl-L-methionine-dependent methyltransferases"/>
    <property type="match status" value="1"/>
</dbReference>
<gene>
    <name evidence="4" type="ORF">GCM10009839_70490</name>
</gene>
<keyword evidence="1 4" id="KW-0489">Methyltransferase</keyword>
<dbReference type="PANTHER" id="PTHR43861">
    <property type="entry name" value="TRANS-ACONITATE 2-METHYLTRANSFERASE-RELATED"/>
    <property type="match status" value="1"/>
</dbReference>
<comment type="caution">
    <text evidence="4">The sequence shown here is derived from an EMBL/GenBank/DDBJ whole genome shotgun (WGS) entry which is preliminary data.</text>
</comment>
<reference evidence="4 5" key="1">
    <citation type="journal article" date="2019" name="Int. J. Syst. Evol. Microbiol.">
        <title>The Global Catalogue of Microorganisms (GCM) 10K type strain sequencing project: providing services to taxonomists for standard genome sequencing and annotation.</title>
        <authorList>
            <consortium name="The Broad Institute Genomics Platform"/>
            <consortium name="The Broad Institute Genome Sequencing Center for Infectious Disease"/>
            <person name="Wu L."/>
            <person name="Ma J."/>
        </authorList>
    </citation>
    <scope>NUCLEOTIDE SEQUENCE [LARGE SCALE GENOMIC DNA]</scope>
    <source>
        <strain evidence="4 5">JCM 16014</strain>
    </source>
</reference>